<protein>
    <submittedName>
        <fullName evidence="1">Uncharacterized protein</fullName>
    </submittedName>
</protein>
<evidence type="ECO:0000313" key="2">
    <source>
        <dbReference type="Proteomes" id="UP000245647"/>
    </source>
</evidence>
<proteinExistence type="predicted"/>
<dbReference type="EMBL" id="QEAS01000009">
    <property type="protein sequence ID" value="PWG80401.1"/>
    <property type="molecule type" value="Genomic_DNA"/>
</dbReference>
<reference evidence="1 2" key="1">
    <citation type="submission" date="2018-04" db="EMBL/GenBank/DDBJ databases">
        <title>Pedobacter chongqingensis sp. nov., isolated from a rottenly hemp rope.</title>
        <authorList>
            <person name="Cai Y."/>
        </authorList>
    </citation>
    <scope>NUCLEOTIDE SEQUENCE [LARGE SCALE GENOMIC DNA]</scope>
    <source>
        <strain evidence="1 2">FJ4-8</strain>
    </source>
</reference>
<evidence type="ECO:0000313" key="1">
    <source>
        <dbReference type="EMBL" id="PWG80401.1"/>
    </source>
</evidence>
<sequence length="112" mass="12152">MLTFSSCKKDKDSEEQDAYLSVKVNGELKEARGATNVTATYNSGGSDVYLQLIANLGENKVVSFVIKEPAAGRFNLGSYDVLFIYSNVSDNSDSYIGSEGTPLTSHLLQTEK</sequence>
<name>A0A2U2PG77_9SPHI</name>
<dbReference type="Proteomes" id="UP000245647">
    <property type="component" value="Unassembled WGS sequence"/>
</dbReference>
<gene>
    <name evidence="1" type="ORF">DDR33_12390</name>
</gene>
<organism evidence="1 2">
    <name type="scientific">Pararcticibacter amylolyticus</name>
    <dbReference type="NCBI Taxonomy" id="2173175"/>
    <lineage>
        <taxon>Bacteria</taxon>
        <taxon>Pseudomonadati</taxon>
        <taxon>Bacteroidota</taxon>
        <taxon>Sphingobacteriia</taxon>
        <taxon>Sphingobacteriales</taxon>
        <taxon>Sphingobacteriaceae</taxon>
        <taxon>Pararcticibacter</taxon>
    </lineage>
</organism>
<accession>A0A2U2PG77</accession>
<comment type="caution">
    <text evidence="1">The sequence shown here is derived from an EMBL/GenBank/DDBJ whole genome shotgun (WGS) entry which is preliminary data.</text>
</comment>
<keyword evidence="2" id="KW-1185">Reference proteome</keyword>
<dbReference type="AlphaFoldDB" id="A0A2U2PG77"/>